<keyword evidence="5" id="KW-1185">Reference proteome</keyword>
<dbReference type="OrthoDB" id="9997102at2759"/>
<dbReference type="InterPro" id="IPR036291">
    <property type="entry name" value="NAD(P)-bd_dom_sf"/>
</dbReference>
<dbReference type="SUPFAM" id="SSF51735">
    <property type="entry name" value="NAD(P)-binding Rossmann-fold domains"/>
    <property type="match status" value="1"/>
</dbReference>
<dbReference type="InterPro" id="IPR008030">
    <property type="entry name" value="NmrA-like"/>
</dbReference>
<dbReference type="Proteomes" id="UP000452235">
    <property type="component" value="Unassembled WGS sequence"/>
</dbReference>
<name>A0A5M3YSR3_ASPTE</name>
<feature type="domain" description="NmrA-like" evidence="3">
    <location>
        <begin position="3"/>
        <end position="157"/>
    </location>
</feature>
<dbReference type="EMBL" id="BLJY01000004">
    <property type="protein sequence ID" value="GFF15276.1"/>
    <property type="molecule type" value="Genomic_DNA"/>
</dbReference>
<sequence length="165" mass="18524">MTAVLITGATGRQGGAIIRNLILRKAPFEILAVTRNPSSSSAQKLAKLSTNIKLVKVDLDHPAAIFHNARRLTQAPIWGVYSAKALIDESIRQKFKLFVYSSVDWGGEDRSFNNPTNIPHYMRKHNIEHHLVDRTKDGNMNWAILRPTAFFENLTPVFLGKVFAT</sequence>
<dbReference type="GO" id="GO:0005634">
    <property type="term" value="C:nucleus"/>
    <property type="evidence" value="ECO:0007669"/>
    <property type="project" value="TreeGrafter"/>
</dbReference>
<dbReference type="Gene3D" id="3.90.25.10">
    <property type="entry name" value="UDP-galactose 4-epimerase, domain 1"/>
    <property type="match status" value="1"/>
</dbReference>
<evidence type="ECO:0000259" key="3">
    <source>
        <dbReference type="Pfam" id="PF05368"/>
    </source>
</evidence>
<dbReference type="InterPro" id="IPR051164">
    <property type="entry name" value="NmrA-like_oxidored"/>
</dbReference>
<protein>
    <submittedName>
        <fullName evidence="4">Nucleoside-diphosphate-sugar epimerase family protein</fullName>
    </submittedName>
</protein>
<evidence type="ECO:0000313" key="4">
    <source>
        <dbReference type="EMBL" id="GFF15276.1"/>
    </source>
</evidence>
<organism evidence="4 5">
    <name type="scientific">Aspergillus terreus</name>
    <dbReference type="NCBI Taxonomy" id="33178"/>
    <lineage>
        <taxon>Eukaryota</taxon>
        <taxon>Fungi</taxon>
        <taxon>Dikarya</taxon>
        <taxon>Ascomycota</taxon>
        <taxon>Pezizomycotina</taxon>
        <taxon>Eurotiomycetes</taxon>
        <taxon>Eurotiomycetidae</taxon>
        <taxon>Eurotiales</taxon>
        <taxon>Aspergillaceae</taxon>
        <taxon>Aspergillus</taxon>
        <taxon>Aspergillus subgen. Circumdati</taxon>
    </lineage>
</organism>
<dbReference type="PANTHER" id="PTHR42748">
    <property type="entry name" value="NITROGEN METABOLITE REPRESSION PROTEIN NMRA FAMILY MEMBER"/>
    <property type="match status" value="1"/>
</dbReference>
<evidence type="ECO:0000256" key="1">
    <source>
        <dbReference type="ARBA" id="ARBA00006328"/>
    </source>
</evidence>
<proteinExistence type="inferred from homology"/>
<comment type="caution">
    <text evidence="4">The sequence shown here is derived from an EMBL/GenBank/DDBJ whole genome shotgun (WGS) entry which is preliminary data.</text>
</comment>
<accession>A0A5M3YSR3</accession>
<evidence type="ECO:0000256" key="2">
    <source>
        <dbReference type="ARBA" id="ARBA00022857"/>
    </source>
</evidence>
<dbReference type="Pfam" id="PF05368">
    <property type="entry name" value="NmrA"/>
    <property type="match status" value="1"/>
</dbReference>
<comment type="similarity">
    <text evidence="1">Belongs to the NmrA-type oxidoreductase family.</text>
</comment>
<gene>
    <name evidence="4" type="ORF">ATEIFO6365_0004039500</name>
</gene>
<dbReference type="Gene3D" id="3.40.50.720">
    <property type="entry name" value="NAD(P)-binding Rossmann-like Domain"/>
    <property type="match status" value="1"/>
</dbReference>
<reference evidence="4 5" key="1">
    <citation type="submission" date="2020-01" db="EMBL/GenBank/DDBJ databases">
        <title>Aspergillus terreus IFO 6365 whole genome shotgun sequence.</title>
        <authorList>
            <person name="Kanamasa S."/>
            <person name="Takahashi H."/>
        </authorList>
    </citation>
    <scope>NUCLEOTIDE SEQUENCE [LARGE SCALE GENOMIC DNA]</scope>
    <source>
        <strain evidence="4 5">IFO 6365</strain>
    </source>
</reference>
<keyword evidence="2" id="KW-0521">NADP</keyword>
<dbReference type="AlphaFoldDB" id="A0A5M3YSR3"/>
<evidence type="ECO:0000313" key="5">
    <source>
        <dbReference type="Proteomes" id="UP000452235"/>
    </source>
</evidence>
<dbReference type="PANTHER" id="PTHR42748:SF7">
    <property type="entry name" value="NMRA LIKE REDOX SENSOR 1-RELATED"/>
    <property type="match status" value="1"/>
</dbReference>
<dbReference type="VEuPathDB" id="FungiDB:ATEG_09108"/>